<accession>Q3SSX6</accession>
<dbReference type="HOGENOM" id="CLU_2194170_0_0_5"/>
<dbReference type="GO" id="GO:0071949">
    <property type="term" value="F:FAD binding"/>
    <property type="evidence" value="ECO:0007669"/>
    <property type="project" value="InterPro"/>
</dbReference>
<feature type="domain" description="FAD-binding" evidence="1">
    <location>
        <begin position="38"/>
        <end position="102"/>
    </location>
</feature>
<organism evidence="2 3">
    <name type="scientific">Nitrobacter winogradskyi (strain ATCC 25391 / DSM 10237 / CIP 104748 / NCIMB 11846 / Nb-255)</name>
    <dbReference type="NCBI Taxonomy" id="323098"/>
    <lineage>
        <taxon>Bacteria</taxon>
        <taxon>Pseudomonadati</taxon>
        <taxon>Pseudomonadota</taxon>
        <taxon>Alphaproteobacteria</taxon>
        <taxon>Hyphomicrobiales</taxon>
        <taxon>Nitrobacteraceae</taxon>
        <taxon>Nitrobacter</taxon>
    </lineage>
</organism>
<evidence type="ECO:0000313" key="3">
    <source>
        <dbReference type="Proteomes" id="UP000002531"/>
    </source>
</evidence>
<evidence type="ECO:0000313" key="2">
    <source>
        <dbReference type="EMBL" id="ABA04615.1"/>
    </source>
</evidence>
<dbReference type="Pfam" id="PF01494">
    <property type="entry name" value="FAD_binding_3"/>
    <property type="match status" value="1"/>
</dbReference>
<proteinExistence type="predicted"/>
<dbReference type="InterPro" id="IPR036188">
    <property type="entry name" value="FAD/NAD-bd_sf"/>
</dbReference>
<evidence type="ECO:0000259" key="1">
    <source>
        <dbReference type="Pfam" id="PF01494"/>
    </source>
</evidence>
<dbReference type="AlphaFoldDB" id="Q3SSX6"/>
<protein>
    <recommendedName>
        <fullName evidence="1">FAD-binding domain-containing protein</fullName>
    </recommendedName>
</protein>
<gene>
    <name evidence="2" type="ordered locus">Nwi_1354</name>
</gene>
<dbReference type="Gene3D" id="3.50.50.60">
    <property type="entry name" value="FAD/NAD(P)-binding domain"/>
    <property type="match status" value="1"/>
</dbReference>
<sequence>MVKPHPVEPVALLAPSRFVGFCGALINLANKGGSMRYTNIAIVGGGLAGSTAAAMLGRAGVPAILMDPHTTYLPDLRCEKLSGTQIRRLRNTGLDKQILQATTLDGEV</sequence>
<reference evidence="2 3" key="1">
    <citation type="journal article" date="2006" name="Appl. Environ. Microbiol.">
        <title>Genome sequence of the chemolithoautotrophic nitrite-oxidizing bacterium Nitrobacter winogradskyi Nb-255.</title>
        <authorList>
            <person name="Starkenburg S.R."/>
            <person name="Chain P.S."/>
            <person name="Sayavedra-Soto L.A."/>
            <person name="Hauser L."/>
            <person name="Land M.L."/>
            <person name="Larimer F.W."/>
            <person name="Malfatti S.A."/>
            <person name="Klotz M.G."/>
            <person name="Bottomley P.J."/>
            <person name="Arp D.J."/>
            <person name="Hickey W.J."/>
        </authorList>
    </citation>
    <scope>NUCLEOTIDE SEQUENCE [LARGE SCALE GENOMIC DNA]</scope>
    <source>
        <strain evidence="3">ATCC 25391 / DSM 10237 / CIP 104748 / NCIMB 11846 / Nb-255</strain>
    </source>
</reference>
<dbReference type="KEGG" id="nwi:Nwi_1354"/>
<dbReference type="Proteomes" id="UP000002531">
    <property type="component" value="Chromosome"/>
</dbReference>
<dbReference type="EMBL" id="CP000115">
    <property type="protein sequence ID" value="ABA04615.1"/>
    <property type="molecule type" value="Genomic_DNA"/>
</dbReference>
<dbReference type="STRING" id="323098.Nwi_1354"/>
<keyword evidence="3" id="KW-1185">Reference proteome</keyword>
<dbReference type="InterPro" id="IPR002938">
    <property type="entry name" value="FAD-bd"/>
</dbReference>
<name>Q3SSX6_NITWN</name>
<dbReference type="SUPFAM" id="SSF51905">
    <property type="entry name" value="FAD/NAD(P)-binding domain"/>
    <property type="match status" value="1"/>
</dbReference>
<dbReference type="eggNOG" id="COG0654">
    <property type="taxonomic scope" value="Bacteria"/>
</dbReference>